<dbReference type="EMBL" id="DS113184">
    <property type="protein sequence ID" value="EAY22405.1"/>
    <property type="molecule type" value="Genomic_DNA"/>
</dbReference>
<dbReference type="InParanoid" id="A2DB75"/>
<dbReference type="VEuPathDB" id="TrichDB:TVAGG3_0509130"/>
<reference evidence="2" key="2">
    <citation type="journal article" date="2007" name="Science">
        <title>Draft genome sequence of the sexually transmitted pathogen Trichomonas vaginalis.</title>
        <authorList>
            <person name="Carlton J.M."/>
            <person name="Hirt R.P."/>
            <person name="Silva J.C."/>
            <person name="Delcher A.L."/>
            <person name="Schatz M."/>
            <person name="Zhao Q."/>
            <person name="Wortman J.R."/>
            <person name="Bidwell S.L."/>
            <person name="Alsmark U.C.M."/>
            <person name="Besteiro S."/>
            <person name="Sicheritz-Ponten T."/>
            <person name="Noel C.J."/>
            <person name="Dacks J.B."/>
            <person name="Foster P.G."/>
            <person name="Simillion C."/>
            <person name="Van de Peer Y."/>
            <person name="Miranda-Saavedra D."/>
            <person name="Barton G.J."/>
            <person name="Westrop G.D."/>
            <person name="Mueller S."/>
            <person name="Dessi D."/>
            <person name="Fiori P.L."/>
            <person name="Ren Q."/>
            <person name="Paulsen I."/>
            <person name="Zhang H."/>
            <person name="Bastida-Corcuera F.D."/>
            <person name="Simoes-Barbosa A."/>
            <person name="Brown M.T."/>
            <person name="Hayes R.D."/>
            <person name="Mukherjee M."/>
            <person name="Okumura C.Y."/>
            <person name="Schneider R."/>
            <person name="Smith A.J."/>
            <person name="Vanacova S."/>
            <person name="Villalvazo M."/>
            <person name="Haas B.J."/>
            <person name="Pertea M."/>
            <person name="Feldblyum T.V."/>
            <person name="Utterback T.R."/>
            <person name="Shu C.L."/>
            <person name="Osoegawa K."/>
            <person name="de Jong P.J."/>
            <person name="Hrdy I."/>
            <person name="Horvathova L."/>
            <person name="Zubacova Z."/>
            <person name="Dolezal P."/>
            <person name="Malik S.B."/>
            <person name="Logsdon J.M. Jr."/>
            <person name="Henze K."/>
            <person name="Gupta A."/>
            <person name="Wang C.C."/>
            <person name="Dunne R.L."/>
            <person name="Upcroft J.A."/>
            <person name="Upcroft P."/>
            <person name="White O."/>
            <person name="Salzberg S.L."/>
            <person name="Tang P."/>
            <person name="Chiu C.-H."/>
            <person name="Lee Y.-S."/>
            <person name="Embley T.M."/>
            <person name="Coombs G.H."/>
            <person name="Mottram J.C."/>
            <person name="Tachezy J."/>
            <person name="Fraser-Liggett C.M."/>
            <person name="Johnson P.J."/>
        </authorList>
    </citation>
    <scope>NUCLEOTIDE SEQUENCE [LARGE SCALE GENOMIC DNA]</scope>
    <source>
        <strain evidence="2">G3</strain>
    </source>
</reference>
<reference evidence="2" key="1">
    <citation type="submission" date="2006-10" db="EMBL/GenBank/DDBJ databases">
        <authorList>
            <person name="Amadeo P."/>
            <person name="Zhao Q."/>
            <person name="Wortman J."/>
            <person name="Fraser-Liggett C."/>
            <person name="Carlton J."/>
        </authorList>
    </citation>
    <scope>NUCLEOTIDE SEQUENCE</scope>
    <source>
        <strain evidence="2">G3</strain>
    </source>
</reference>
<dbReference type="VEuPathDB" id="TrichDB:TVAG_378840"/>
<proteinExistence type="predicted"/>
<keyword evidence="1" id="KW-0812">Transmembrane</keyword>
<dbReference type="Proteomes" id="UP000001542">
    <property type="component" value="Unassembled WGS sequence"/>
</dbReference>
<feature type="transmembrane region" description="Helical" evidence="1">
    <location>
        <begin position="276"/>
        <end position="296"/>
    </location>
</feature>
<evidence type="ECO:0000313" key="2">
    <source>
        <dbReference type="EMBL" id="EAY22405.1"/>
    </source>
</evidence>
<gene>
    <name evidence="2" type="ORF">TVAG_378840</name>
</gene>
<evidence type="ECO:0000313" key="3">
    <source>
        <dbReference type="Proteomes" id="UP000001542"/>
    </source>
</evidence>
<sequence length="330" mass="37352">MFYIFTLHSKSDEFSDCIDYIKSKDILEPFNLHHSYKIKQNEQMCFTGNFIFSSDKKFKAKTKLFLDSGYNGEEKKIDWIENPVAVAGGCYLKDGISICRNASTVVMCLEDVCDFTVYKIEYRPNNVSFKGTLNGVSGYDTRTIDMVTIATKETGTMQLYRYNDLKLFKNGHFEGTAFRHYGIIVQNGKPKIEAKNTSKATSYRLTEDGNSYYFTINSRKNDIYLQVDYMKGEDTAETKKLHFQECQITLNPEGDLYTKDSSSFQFTTFKEPLDTAIIVLIVILILAILGTVGGILCCVCLPCCCCYACCIKCMPCCARSENKESAAAEV</sequence>
<keyword evidence="1" id="KW-1133">Transmembrane helix</keyword>
<organism evidence="2 3">
    <name type="scientific">Trichomonas vaginalis (strain ATCC PRA-98 / G3)</name>
    <dbReference type="NCBI Taxonomy" id="412133"/>
    <lineage>
        <taxon>Eukaryota</taxon>
        <taxon>Metamonada</taxon>
        <taxon>Parabasalia</taxon>
        <taxon>Trichomonadida</taxon>
        <taxon>Trichomonadidae</taxon>
        <taxon>Trichomonas</taxon>
    </lineage>
</organism>
<dbReference type="AlphaFoldDB" id="A2DB75"/>
<protein>
    <submittedName>
        <fullName evidence="2">Uncharacterized protein</fullName>
    </submittedName>
</protein>
<name>A2DB75_TRIV3</name>
<accession>A2DB75</accession>
<dbReference type="RefSeq" id="XP_001583391.1">
    <property type="nucleotide sequence ID" value="XM_001583341.1"/>
</dbReference>
<keyword evidence="3" id="KW-1185">Reference proteome</keyword>
<keyword evidence="1" id="KW-0472">Membrane</keyword>
<dbReference type="KEGG" id="tva:5467960"/>
<evidence type="ECO:0000256" key="1">
    <source>
        <dbReference type="SAM" id="Phobius"/>
    </source>
</evidence>